<keyword evidence="3" id="KW-1185">Reference proteome</keyword>
<feature type="compositionally biased region" description="Polar residues" evidence="1">
    <location>
        <begin position="102"/>
        <end position="124"/>
    </location>
</feature>
<dbReference type="Proteomes" id="UP000237000">
    <property type="component" value="Unassembled WGS sequence"/>
</dbReference>
<name>A0A2P5FWP9_TREOI</name>
<proteinExistence type="predicted"/>
<feature type="region of interest" description="Disordered" evidence="1">
    <location>
        <begin position="95"/>
        <end position="134"/>
    </location>
</feature>
<comment type="caution">
    <text evidence="2">The sequence shown here is derived from an EMBL/GenBank/DDBJ whole genome shotgun (WGS) entry which is preliminary data.</text>
</comment>
<dbReference type="EMBL" id="JXTC01000005">
    <property type="protein sequence ID" value="POO02220.1"/>
    <property type="molecule type" value="Genomic_DNA"/>
</dbReference>
<accession>A0A2P5FWP9</accession>
<dbReference type="InParanoid" id="A0A2P5FWP9"/>
<organism evidence="2 3">
    <name type="scientific">Trema orientale</name>
    <name type="common">Charcoal tree</name>
    <name type="synonym">Celtis orientalis</name>
    <dbReference type="NCBI Taxonomy" id="63057"/>
    <lineage>
        <taxon>Eukaryota</taxon>
        <taxon>Viridiplantae</taxon>
        <taxon>Streptophyta</taxon>
        <taxon>Embryophyta</taxon>
        <taxon>Tracheophyta</taxon>
        <taxon>Spermatophyta</taxon>
        <taxon>Magnoliopsida</taxon>
        <taxon>eudicotyledons</taxon>
        <taxon>Gunneridae</taxon>
        <taxon>Pentapetalae</taxon>
        <taxon>rosids</taxon>
        <taxon>fabids</taxon>
        <taxon>Rosales</taxon>
        <taxon>Cannabaceae</taxon>
        <taxon>Trema</taxon>
    </lineage>
</organism>
<evidence type="ECO:0000256" key="1">
    <source>
        <dbReference type="SAM" id="MobiDB-lite"/>
    </source>
</evidence>
<protein>
    <submittedName>
        <fullName evidence="2">Uncharacterized protein</fullName>
    </submittedName>
</protein>
<dbReference type="AlphaFoldDB" id="A0A2P5FWP9"/>
<evidence type="ECO:0000313" key="2">
    <source>
        <dbReference type="EMBL" id="POO02220.1"/>
    </source>
</evidence>
<gene>
    <name evidence="2" type="ORF">TorRG33x02_020040</name>
</gene>
<feature type="region of interest" description="Disordered" evidence="1">
    <location>
        <begin position="1"/>
        <end position="68"/>
    </location>
</feature>
<reference evidence="3" key="1">
    <citation type="submission" date="2016-06" db="EMBL/GenBank/DDBJ databases">
        <title>Parallel loss of symbiosis genes in relatives of nitrogen-fixing non-legume Parasponia.</title>
        <authorList>
            <person name="Van Velzen R."/>
            <person name="Holmer R."/>
            <person name="Bu F."/>
            <person name="Rutten L."/>
            <person name="Van Zeijl A."/>
            <person name="Liu W."/>
            <person name="Santuari L."/>
            <person name="Cao Q."/>
            <person name="Sharma T."/>
            <person name="Shen D."/>
            <person name="Roswanjaya Y."/>
            <person name="Wardhani T."/>
            <person name="Kalhor M.S."/>
            <person name="Jansen J."/>
            <person name="Van den Hoogen J."/>
            <person name="Gungor B."/>
            <person name="Hartog M."/>
            <person name="Hontelez J."/>
            <person name="Verver J."/>
            <person name="Yang W.-C."/>
            <person name="Schijlen E."/>
            <person name="Repin R."/>
            <person name="Schilthuizen M."/>
            <person name="Schranz E."/>
            <person name="Heidstra R."/>
            <person name="Miyata K."/>
            <person name="Fedorova E."/>
            <person name="Kohlen W."/>
            <person name="Bisseling T."/>
            <person name="Smit S."/>
            <person name="Geurts R."/>
        </authorList>
    </citation>
    <scope>NUCLEOTIDE SEQUENCE [LARGE SCALE GENOMIC DNA]</scope>
    <source>
        <strain evidence="3">cv. RG33-2</strain>
    </source>
</reference>
<sequence length="134" mass="14877">MWAHPGTNKTLPLVTTVHKITGPKTSASDSQRPRSDRSSMRSPRFLPESTRTGIYTPHGARHESTPIVTVPPLRSNRVFRFQPLLELIAQALHSPKPDQFRNGFSNSDSDSCSGRFPTSNSPSQMLYGPSFVSR</sequence>
<evidence type="ECO:0000313" key="3">
    <source>
        <dbReference type="Proteomes" id="UP000237000"/>
    </source>
</evidence>